<protein>
    <submittedName>
        <fullName evidence="2">Helix-turn-helix transcriptional regulator</fullName>
    </submittedName>
</protein>
<accession>A0ABP7G414</accession>
<dbReference type="InterPro" id="IPR001387">
    <property type="entry name" value="Cro/C1-type_HTH"/>
</dbReference>
<evidence type="ECO:0000259" key="1">
    <source>
        <dbReference type="PROSITE" id="PS50943"/>
    </source>
</evidence>
<dbReference type="CDD" id="cd00093">
    <property type="entry name" value="HTH_XRE"/>
    <property type="match status" value="1"/>
</dbReference>
<dbReference type="Pfam" id="PF19054">
    <property type="entry name" value="DUF5753"/>
    <property type="match status" value="1"/>
</dbReference>
<organism evidence="2 3">
    <name type="scientific">Salinactinospora qingdaonensis</name>
    <dbReference type="NCBI Taxonomy" id="702744"/>
    <lineage>
        <taxon>Bacteria</taxon>
        <taxon>Bacillati</taxon>
        <taxon>Actinomycetota</taxon>
        <taxon>Actinomycetes</taxon>
        <taxon>Streptosporangiales</taxon>
        <taxon>Nocardiopsidaceae</taxon>
        <taxon>Salinactinospora</taxon>
    </lineage>
</organism>
<dbReference type="Proteomes" id="UP001500908">
    <property type="component" value="Unassembled WGS sequence"/>
</dbReference>
<name>A0ABP7G414_9ACTN</name>
<gene>
    <name evidence="2" type="ORF">GCM10022402_37230</name>
</gene>
<dbReference type="Gene3D" id="1.10.260.40">
    <property type="entry name" value="lambda repressor-like DNA-binding domains"/>
    <property type="match status" value="1"/>
</dbReference>
<dbReference type="Pfam" id="PF13560">
    <property type="entry name" value="HTH_31"/>
    <property type="match status" value="1"/>
</dbReference>
<evidence type="ECO:0000313" key="3">
    <source>
        <dbReference type="Proteomes" id="UP001500908"/>
    </source>
</evidence>
<evidence type="ECO:0000313" key="2">
    <source>
        <dbReference type="EMBL" id="GAA3755109.1"/>
    </source>
</evidence>
<dbReference type="PROSITE" id="PS50943">
    <property type="entry name" value="HTH_CROC1"/>
    <property type="match status" value="1"/>
</dbReference>
<feature type="domain" description="HTH cro/C1-type" evidence="1">
    <location>
        <begin position="13"/>
        <end position="66"/>
    </location>
</feature>
<proteinExistence type="predicted"/>
<dbReference type="InterPro" id="IPR043917">
    <property type="entry name" value="DUF5753"/>
</dbReference>
<sequence length="266" mass="30010">MNGSAWQRWGHELRRHREAAALTQRKLASETFLSPATISSFENGTRSPRHKHAEDMDKILNAGGELLQLWSEITNRRDIPERWRKFEAVEQDATEIKEFHNAVIPGLLQTPGYAESILRNTKFGKWEDAELKKLVNSRVSRLPSVEGADLSFVLDEQAIRRVVGSRAIHRDQLSHLHTLVEKQKIRLGIIPLYTPSHPNPTGPFRVISLQDGRMIGHEEHRSGMHVVTGPEANRMSSIFGSLQAEALPTSQTIELLSEIGNEINGQ</sequence>
<dbReference type="SMART" id="SM00530">
    <property type="entry name" value="HTH_XRE"/>
    <property type="match status" value="1"/>
</dbReference>
<reference evidence="3" key="1">
    <citation type="journal article" date="2019" name="Int. J. Syst. Evol. Microbiol.">
        <title>The Global Catalogue of Microorganisms (GCM) 10K type strain sequencing project: providing services to taxonomists for standard genome sequencing and annotation.</title>
        <authorList>
            <consortium name="The Broad Institute Genomics Platform"/>
            <consortium name="The Broad Institute Genome Sequencing Center for Infectious Disease"/>
            <person name="Wu L."/>
            <person name="Ma J."/>
        </authorList>
    </citation>
    <scope>NUCLEOTIDE SEQUENCE [LARGE SCALE GENOMIC DNA]</scope>
    <source>
        <strain evidence="3">JCM 17137</strain>
    </source>
</reference>
<dbReference type="InterPro" id="IPR010982">
    <property type="entry name" value="Lambda_DNA-bd_dom_sf"/>
</dbReference>
<dbReference type="SUPFAM" id="SSF47413">
    <property type="entry name" value="lambda repressor-like DNA-binding domains"/>
    <property type="match status" value="1"/>
</dbReference>
<comment type="caution">
    <text evidence="2">The sequence shown here is derived from an EMBL/GenBank/DDBJ whole genome shotgun (WGS) entry which is preliminary data.</text>
</comment>
<dbReference type="EMBL" id="BAABDD010000020">
    <property type="protein sequence ID" value="GAA3755109.1"/>
    <property type="molecule type" value="Genomic_DNA"/>
</dbReference>
<keyword evidence="3" id="KW-1185">Reference proteome</keyword>